<evidence type="ECO:0000313" key="2">
    <source>
        <dbReference type="EMBL" id="MEJ6010106.1"/>
    </source>
</evidence>
<dbReference type="Pfam" id="PF03662">
    <property type="entry name" value="Glyco_hydro_79n"/>
    <property type="match status" value="1"/>
</dbReference>
<sequence length="530" mass="57483">MRKSLLTFGLAASTLATLAVPLGGANADAGHPRVRKIQPTALPQIGQVAERYQSYNVESVEVTGGNFWAPYPKAGEAPPKPAVGPHGTEFATDAYQKREPIDLRNRRLRVLAKGLAPSYMRVSGSWANAIHFQDDDAAPRPAPAGYQGVLTRKQWAGVIEFGKAVDARVLTSFAVSDGARSKDGAWNPEGARRLFDFTRSIGGRIDAVELMNEPNVRPKPYAPADFARDHRALRTLLRDVSPSTLLVGPGSTGEAGFKLFANLPEQMSTMRLLSAMEPSTFDVFSHHFYGAVSERCKSLGERRGTDVTTSEADALTESWLARADQAQSFYRNVREKVAPGAPIWITEMAQTACGGDRWSSTFVDTFRYVDQLGRLAKQDVSIVFHNTLAASDYALIDDRTWLPRPNYWAALLWRRTMGTKVLDAGTNQGTLHVYAHCQRGVSGGVTVVAINLDQGVPAALELGGPVRRFTLTAAGDANEAAALNGRRLALVGGKALPRLVPVMERRGLINLPPASISFMEMPRAGNTGCQ</sequence>
<evidence type="ECO:0000313" key="3">
    <source>
        <dbReference type="Proteomes" id="UP001379235"/>
    </source>
</evidence>
<dbReference type="RefSeq" id="WP_339966580.1">
    <property type="nucleotide sequence ID" value="NZ_JBBHJY010000004.1"/>
</dbReference>
<comment type="caution">
    <text evidence="2">The sequence shown here is derived from an EMBL/GenBank/DDBJ whole genome shotgun (WGS) entry which is preliminary data.</text>
</comment>
<dbReference type="Gene3D" id="3.20.20.80">
    <property type="entry name" value="Glycosidases"/>
    <property type="match status" value="1"/>
</dbReference>
<proteinExistence type="predicted"/>
<accession>A0ABU8S863</accession>
<dbReference type="EMBL" id="JBBHJY010000004">
    <property type="protein sequence ID" value="MEJ6010106.1"/>
    <property type="molecule type" value="Genomic_DNA"/>
</dbReference>
<keyword evidence="1" id="KW-0732">Signal</keyword>
<dbReference type="InterPro" id="IPR005199">
    <property type="entry name" value="Glyco_hydro_79"/>
</dbReference>
<name>A0ABU8S863_9SPHN</name>
<dbReference type="PANTHER" id="PTHR46145:SF4">
    <property type="entry name" value="HEPARANASE"/>
    <property type="match status" value="1"/>
</dbReference>
<keyword evidence="3" id="KW-1185">Reference proteome</keyword>
<feature type="chain" id="PRO_5046120214" description="Glycosyl hydrolase family 79" evidence="1">
    <location>
        <begin position="20"/>
        <end position="530"/>
    </location>
</feature>
<dbReference type="SUPFAM" id="SSF51445">
    <property type="entry name" value="(Trans)glycosidases"/>
    <property type="match status" value="1"/>
</dbReference>
<gene>
    <name evidence="2" type="ORF">WG900_09240</name>
</gene>
<organism evidence="2 3">
    <name type="scientific">Novosphingobium aquae</name>
    <dbReference type="NCBI Taxonomy" id="3133435"/>
    <lineage>
        <taxon>Bacteria</taxon>
        <taxon>Pseudomonadati</taxon>
        <taxon>Pseudomonadota</taxon>
        <taxon>Alphaproteobacteria</taxon>
        <taxon>Sphingomonadales</taxon>
        <taxon>Sphingomonadaceae</taxon>
        <taxon>Novosphingobium</taxon>
    </lineage>
</organism>
<feature type="signal peptide" evidence="1">
    <location>
        <begin position="1"/>
        <end position="19"/>
    </location>
</feature>
<dbReference type="InterPro" id="IPR017853">
    <property type="entry name" value="GH"/>
</dbReference>
<protein>
    <recommendedName>
        <fullName evidence="4">Glycosyl hydrolase family 79</fullName>
    </recommendedName>
</protein>
<evidence type="ECO:0000256" key="1">
    <source>
        <dbReference type="SAM" id="SignalP"/>
    </source>
</evidence>
<reference evidence="2 3" key="1">
    <citation type="submission" date="2024-03" db="EMBL/GenBank/DDBJ databases">
        <authorList>
            <person name="Jo J.-H."/>
        </authorList>
    </citation>
    <scope>NUCLEOTIDE SEQUENCE [LARGE SCALE GENOMIC DNA]</scope>
    <source>
        <strain evidence="2 3">AS3R-12</strain>
    </source>
</reference>
<dbReference type="PANTHER" id="PTHR46145">
    <property type="entry name" value="HEPARANASE"/>
    <property type="match status" value="1"/>
</dbReference>
<evidence type="ECO:0008006" key="4">
    <source>
        <dbReference type="Google" id="ProtNLM"/>
    </source>
</evidence>
<dbReference type="Proteomes" id="UP001379235">
    <property type="component" value="Unassembled WGS sequence"/>
</dbReference>